<proteinExistence type="predicted"/>
<reference evidence="2" key="1">
    <citation type="journal article" date="2013" name="Science">
        <title>The Amborella genome and the evolution of flowering plants.</title>
        <authorList>
            <consortium name="Amborella Genome Project"/>
        </authorList>
    </citation>
    <scope>NUCLEOTIDE SEQUENCE [LARGE SCALE GENOMIC DNA]</scope>
</reference>
<dbReference type="EMBL" id="KI395058">
    <property type="protein sequence ID" value="ERM99043.1"/>
    <property type="molecule type" value="Genomic_DNA"/>
</dbReference>
<keyword evidence="2" id="KW-1185">Reference proteome</keyword>
<name>W1NUQ0_AMBTC</name>
<dbReference type="InterPro" id="IPR051415">
    <property type="entry name" value="LAAT-1"/>
</dbReference>
<dbReference type="Proteomes" id="UP000017836">
    <property type="component" value="Unassembled WGS sequence"/>
</dbReference>
<dbReference type="GO" id="GO:0016020">
    <property type="term" value="C:membrane"/>
    <property type="evidence" value="ECO:0000318"/>
    <property type="project" value="GO_Central"/>
</dbReference>
<organism evidence="1 2">
    <name type="scientific">Amborella trichopoda</name>
    <dbReference type="NCBI Taxonomy" id="13333"/>
    <lineage>
        <taxon>Eukaryota</taxon>
        <taxon>Viridiplantae</taxon>
        <taxon>Streptophyta</taxon>
        <taxon>Embryophyta</taxon>
        <taxon>Tracheophyta</taxon>
        <taxon>Spermatophyta</taxon>
        <taxon>Magnoliopsida</taxon>
        <taxon>Amborellales</taxon>
        <taxon>Amborellaceae</taxon>
        <taxon>Amborella</taxon>
    </lineage>
</organism>
<dbReference type="eggNOG" id="KOG2913">
    <property type="taxonomic scope" value="Eukaryota"/>
</dbReference>
<protein>
    <submittedName>
        <fullName evidence="1">Uncharacterized protein</fullName>
    </submittedName>
</protein>
<dbReference type="Gramene" id="ERM99043">
    <property type="protein sequence ID" value="ERM99043"/>
    <property type="gene ID" value="AMTR_s00101p00070940"/>
</dbReference>
<gene>
    <name evidence="1" type="ORF">AMTR_s00101p00070940</name>
</gene>
<dbReference type="HOGENOM" id="CLU_1112627_0_0_1"/>
<dbReference type="PANTHER" id="PTHR16201:SF44">
    <property type="entry name" value="SEVEN TRANSMEMBRANE PROTEIN 1"/>
    <property type="match status" value="1"/>
</dbReference>
<dbReference type="PANTHER" id="PTHR16201">
    <property type="entry name" value="SEVEN TRANSMEMBRANE PROTEIN 1-RELATED"/>
    <property type="match status" value="1"/>
</dbReference>
<accession>W1NUQ0</accession>
<evidence type="ECO:0000313" key="1">
    <source>
        <dbReference type="EMBL" id="ERM99043.1"/>
    </source>
</evidence>
<sequence length="250" mass="27617">MGSWLPAQFYTAVKSKRDATSEKKTKRGYIQTNDSRPQWMTTMFPPPPFLWQIMFARSLASIATPTAGSYLAHSRASPITLLQQHSVEEPLLGAFVSTQSAPPLNTKNMLYSFSAIILFLGSFNLHRSANSQCNEAIHETSQGVVIQLGRKLLQNLGESSSLGEGHSLVGNFMGWAMAAIYMGGRLRQICLNELNPLMFIFALIGNSTYVGSILVCSIEWSKIHPNLPWLVDAGACVLLDSFVSFCFQNF</sequence>
<evidence type="ECO:0000313" key="2">
    <source>
        <dbReference type="Proteomes" id="UP000017836"/>
    </source>
</evidence>
<dbReference type="AlphaFoldDB" id="W1NUQ0"/>